<dbReference type="Gene3D" id="1.10.287.470">
    <property type="entry name" value="Helix hairpin bin"/>
    <property type="match status" value="1"/>
</dbReference>
<dbReference type="PANTHER" id="PTHR30469:SF18">
    <property type="entry name" value="RESISTANCE-NODULATION-CELL DIVISION (RND) EFFLUX MEMBRANE FUSION PROTEIN-RELATED"/>
    <property type="match status" value="1"/>
</dbReference>
<dbReference type="PROSITE" id="PS51257">
    <property type="entry name" value="PROKAR_LIPOPROTEIN"/>
    <property type="match status" value="1"/>
</dbReference>
<keyword evidence="4" id="KW-0732">Signal</keyword>
<dbReference type="InterPro" id="IPR058625">
    <property type="entry name" value="MdtA-like_BSH"/>
</dbReference>
<comment type="similarity">
    <text evidence="1">Belongs to the membrane fusion protein (MFP) (TC 8.A.1) family.</text>
</comment>
<accession>A0ABX0Y926</accession>
<dbReference type="SUPFAM" id="SSF111369">
    <property type="entry name" value="HlyD-like secretion proteins"/>
    <property type="match status" value="1"/>
</dbReference>
<gene>
    <name evidence="6" type="ORF">HBH25_02810</name>
</gene>
<comment type="caution">
    <text evidence="6">The sequence shown here is derived from an EMBL/GenBank/DDBJ whole genome shotgun (WGS) entry which is preliminary data.</text>
</comment>
<feature type="coiled-coil region" evidence="3">
    <location>
        <begin position="139"/>
        <end position="166"/>
    </location>
</feature>
<dbReference type="EMBL" id="JAAVJI010000001">
    <property type="protein sequence ID" value="NJO99794.1"/>
    <property type="molecule type" value="Genomic_DNA"/>
</dbReference>
<proteinExistence type="inferred from homology"/>
<keyword evidence="2 3" id="KW-0175">Coiled coil</keyword>
<evidence type="ECO:0000313" key="6">
    <source>
        <dbReference type="EMBL" id="NJO99794.1"/>
    </source>
</evidence>
<evidence type="ECO:0000313" key="7">
    <source>
        <dbReference type="Proteomes" id="UP000746535"/>
    </source>
</evidence>
<organism evidence="6 7">
    <name type="scientific">Pseudomonas quercus</name>
    <dbReference type="NCBI Taxonomy" id="2722792"/>
    <lineage>
        <taxon>Bacteria</taxon>
        <taxon>Pseudomonadati</taxon>
        <taxon>Pseudomonadota</taxon>
        <taxon>Gammaproteobacteria</taxon>
        <taxon>Pseudomonadales</taxon>
        <taxon>Pseudomonadaceae</taxon>
        <taxon>Pseudomonas</taxon>
    </lineage>
</organism>
<feature type="domain" description="Multidrug resistance protein MdtA-like barrel-sandwich hybrid" evidence="5">
    <location>
        <begin position="61"/>
        <end position="196"/>
    </location>
</feature>
<dbReference type="PANTHER" id="PTHR30469">
    <property type="entry name" value="MULTIDRUG RESISTANCE PROTEIN MDTA"/>
    <property type="match status" value="1"/>
</dbReference>
<sequence length="368" mass="38220">MRPIRACSLCVCLLPLMLAACDSSPKTRDPRTQPPLVRVATATPAQGLHRSFTGVVAAREQSDLGFRVSGKVLERLVDAGQRVKRGQLLLRLDPADLDLQAQAQQQAVSAAKARAAQTAQDERRNRNLVAAGAVSAAGYDQVKALAQTAQADLNAALAQLAVAQNQTRYATLVADADGVVVETLAEPGQVVSAGQPVVKLAKAGRREALVQLPETLRPALGSQAHARLFSDSGAATSAQLRQLSDAADPATRTYEARYVLEGAPASAPLGATVTLSISLAGVASGALAVPIAALHDVGNGPGVWVVSGLPSKVHWRAVQVLGLGDDTARVNGLQAGEQLVALGPHLLHEGEEVLMAQQDLHSLAGDRP</sequence>
<evidence type="ECO:0000256" key="1">
    <source>
        <dbReference type="ARBA" id="ARBA00009477"/>
    </source>
</evidence>
<dbReference type="Gene3D" id="2.40.50.100">
    <property type="match status" value="1"/>
</dbReference>
<feature type="chain" id="PRO_5046757228" evidence="4">
    <location>
        <begin position="21"/>
        <end position="368"/>
    </location>
</feature>
<feature type="signal peptide" evidence="4">
    <location>
        <begin position="1"/>
        <end position="20"/>
    </location>
</feature>
<dbReference type="NCBIfam" id="TIGR01730">
    <property type="entry name" value="RND_mfp"/>
    <property type="match status" value="1"/>
</dbReference>
<dbReference type="RefSeq" id="WP_168081257.1">
    <property type="nucleotide sequence ID" value="NZ_JAAVJI010000001.1"/>
</dbReference>
<name>A0ABX0Y926_9PSED</name>
<keyword evidence="7" id="KW-1185">Reference proteome</keyword>
<dbReference type="InterPro" id="IPR006143">
    <property type="entry name" value="RND_pump_MFP"/>
</dbReference>
<dbReference type="Gene3D" id="2.40.420.20">
    <property type="match status" value="1"/>
</dbReference>
<dbReference type="Gene3D" id="2.40.30.170">
    <property type="match status" value="1"/>
</dbReference>
<reference evidence="6 7" key="1">
    <citation type="submission" date="2020-03" db="EMBL/GenBank/DDBJ databases">
        <authorList>
            <person name="Wang L."/>
            <person name="He N."/>
            <person name="Li Y."/>
            <person name="Fang Y."/>
            <person name="Zhang F."/>
        </authorList>
    </citation>
    <scope>NUCLEOTIDE SEQUENCE [LARGE SCALE GENOMIC DNA]</scope>
    <source>
        <strain evidence="7">hsmgli-8</strain>
    </source>
</reference>
<evidence type="ECO:0000259" key="5">
    <source>
        <dbReference type="Pfam" id="PF25917"/>
    </source>
</evidence>
<protein>
    <submittedName>
        <fullName evidence="6">Efflux RND transporter periplasmic adaptor subunit</fullName>
    </submittedName>
</protein>
<evidence type="ECO:0000256" key="2">
    <source>
        <dbReference type="ARBA" id="ARBA00023054"/>
    </source>
</evidence>
<evidence type="ECO:0000256" key="3">
    <source>
        <dbReference type="SAM" id="Coils"/>
    </source>
</evidence>
<dbReference type="Pfam" id="PF25917">
    <property type="entry name" value="BSH_RND"/>
    <property type="match status" value="1"/>
</dbReference>
<evidence type="ECO:0000256" key="4">
    <source>
        <dbReference type="SAM" id="SignalP"/>
    </source>
</evidence>
<dbReference type="Proteomes" id="UP000746535">
    <property type="component" value="Unassembled WGS sequence"/>
</dbReference>